<protein>
    <recommendedName>
        <fullName evidence="4">Bacteriocin</fullName>
    </recommendedName>
</protein>
<feature type="region of interest" description="Disordered" evidence="1">
    <location>
        <begin position="78"/>
        <end position="107"/>
    </location>
</feature>
<comment type="caution">
    <text evidence="2">The sequence shown here is derived from an EMBL/GenBank/DDBJ whole genome shotgun (WGS) entry which is preliminary data.</text>
</comment>
<name>A0A1X1D4W6_9GAMM</name>
<reference evidence="2 3" key="1">
    <citation type="journal article" date="2017" name="Antonie Van Leeuwenhoek">
        <title>Phylogenomic resolution of the bacterial genus Pantoea and its relationship with Erwinia and Tatumella.</title>
        <authorList>
            <person name="Palmer M."/>
            <person name="Steenkamp E.T."/>
            <person name="Coetzee M.P."/>
            <person name="Chan W.Y."/>
            <person name="van Zyl E."/>
            <person name="De Maayer P."/>
            <person name="Coutinho T.A."/>
            <person name="Blom J."/>
            <person name="Smits T.H."/>
            <person name="Duffy B."/>
            <person name="Venter S.N."/>
        </authorList>
    </citation>
    <scope>NUCLEOTIDE SEQUENCE [LARGE SCALE GENOMIC DNA]</scope>
    <source>
        <strain evidence="2 3">LMG 26275</strain>
    </source>
</reference>
<evidence type="ECO:0000313" key="3">
    <source>
        <dbReference type="Proteomes" id="UP000193558"/>
    </source>
</evidence>
<dbReference type="AlphaFoldDB" id="A0A1X1D4W6"/>
<accession>A0A1X1D4W6</accession>
<organism evidence="2 3">
    <name type="scientific">Pantoea rwandensis</name>
    <dbReference type="NCBI Taxonomy" id="1076550"/>
    <lineage>
        <taxon>Bacteria</taxon>
        <taxon>Pseudomonadati</taxon>
        <taxon>Pseudomonadota</taxon>
        <taxon>Gammaproteobacteria</taxon>
        <taxon>Enterobacterales</taxon>
        <taxon>Erwiniaceae</taxon>
        <taxon>Pantoea</taxon>
    </lineage>
</organism>
<dbReference type="EMBL" id="MLFR01000001">
    <property type="protein sequence ID" value="ORM71610.1"/>
    <property type="molecule type" value="Genomic_DNA"/>
</dbReference>
<proteinExistence type="predicted"/>
<evidence type="ECO:0000313" key="2">
    <source>
        <dbReference type="EMBL" id="ORM71610.1"/>
    </source>
</evidence>
<sequence>MKTLSAEEMMMVSGAGNYADKHGMGNPKSSGNSNNKGNPRYNDPGVANCNKAILIGGVLGAAGGGPVGAALGMAGAALGSDCSTSSSSNNNSGSRNGSSSIGGQCSW</sequence>
<feature type="compositionally biased region" description="Low complexity" evidence="1">
    <location>
        <begin position="25"/>
        <end position="39"/>
    </location>
</feature>
<evidence type="ECO:0008006" key="4">
    <source>
        <dbReference type="Google" id="ProtNLM"/>
    </source>
</evidence>
<dbReference type="Proteomes" id="UP000193558">
    <property type="component" value="Unassembled WGS sequence"/>
</dbReference>
<evidence type="ECO:0000256" key="1">
    <source>
        <dbReference type="SAM" id="MobiDB-lite"/>
    </source>
</evidence>
<feature type="region of interest" description="Disordered" evidence="1">
    <location>
        <begin position="15"/>
        <end position="43"/>
    </location>
</feature>
<dbReference type="RefSeq" id="WP_084931184.1">
    <property type="nucleotide sequence ID" value="NZ_MLFR01000001.1"/>
</dbReference>
<gene>
    <name evidence="2" type="ORF">HA51_00580</name>
</gene>